<evidence type="ECO:0000256" key="4">
    <source>
        <dbReference type="ARBA" id="ARBA00022741"/>
    </source>
</evidence>
<evidence type="ECO:0000256" key="2">
    <source>
        <dbReference type="ARBA" id="ARBA00005504"/>
    </source>
</evidence>
<dbReference type="GO" id="GO:0005524">
    <property type="term" value="F:ATP binding"/>
    <property type="evidence" value="ECO:0007669"/>
    <property type="project" value="UniProtKB-KW"/>
</dbReference>
<dbReference type="EMBL" id="LWMW01000092">
    <property type="protein sequence ID" value="KZX16449.1"/>
    <property type="molecule type" value="Genomic_DNA"/>
</dbReference>
<evidence type="ECO:0000313" key="9">
    <source>
        <dbReference type="EMBL" id="KZX16449.1"/>
    </source>
</evidence>
<dbReference type="PROSITE" id="PS00746">
    <property type="entry name" value="NIFH_FRXC_1"/>
    <property type="match status" value="1"/>
</dbReference>
<dbReference type="Pfam" id="PF00142">
    <property type="entry name" value="Fer4_NifH"/>
    <property type="match status" value="1"/>
</dbReference>
<dbReference type="PROSITE" id="PS00692">
    <property type="entry name" value="NIFH_FRXC_2"/>
    <property type="match status" value="1"/>
</dbReference>
<accession>A0A166EAI7</accession>
<dbReference type="CDD" id="cd02040">
    <property type="entry name" value="NifH"/>
    <property type="match status" value="1"/>
</dbReference>
<protein>
    <submittedName>
        <fullName evidence="9">Nitrogenase iron protein 1</fullName>
        <ecNumber evidence="9">1.18.6.1</ecNumber>
    </submittedName>
</protein>
<evidence type="ECO:0000256" key="5">
    <source>
        <dbReference type="ARBA" id="ARBA00022840"/>
    </source>
</evidence>
<dbReference type="PATRIC" id="fig|47311.3.peg.920"/>
<dbReference type="PRINTS" id="PR00091">
    <property type="entry name" value="NITROGNASEII"/>
</dbReference>
<keyword evidence="3 8" id="KW-0479">Metal-binding</keyword>
<dbReference type="GO" id="GO:0046872">
    <property type="term" value="F:metal ion binding"/>
    <property type="evidence" value="ECO:0007669"/>
    <property type="project" value="UniProtKB-KW"/>
</dbReference>
<name>A0A166EAI7_9EURY</name>
<evidence type="ECO:0000256" key="8">
    <source>
        <dbReference type="RuleBase" id="RU003688"/>
    </source>
</evidence>
<evidence type="ECO:0000256" key="7">
    <source>
        <dbReference type="ARBA" id="ARBA00023014"/>
    </source>
</evidence>
<sequence length="283" mass="30992">MRFNSCFDWLFGVLMVKQKKIAIYGKGGIGKSTTVANIAASFSQNHKNVMVIGCDPKADTTRTLFGKRLPTILNTIKNTKNPRLGDIVFGGFGDVLCVESGGPEPGVGCAGRGVIVAMKLLEKLGAFEDDNLDVILYDVLGDVVCGGFAVPLKENYADEVFIVTSGEYMSLYAANNISKGIKKLKGNLGGIICNCKGIENEQIIVESFAKRIGTNVIGTIPRDELVQKSEIEAKTLIEKYPDSNQAKKYEKLAKNIFENNSYSIPNPMDDDEFEEFFINFSKI</sequence>
<dbReference type="Gene3D" id="3.40.50.300">
    <property type="entry name" value="P-loop containing nucleotide triphosphate hydrolases"/>
    <property type="match status" value="1"/>
</dbReference>
<dbReference type="NCBIfam" id="NF033200">
    <property type="entry name" value="F430_CfbC"/>
    <property type="match status" value="1"/>
</dbReference>
<keyword evidence="10" id="KW-1185">Reference proteome</keyword>
<dbReference type="NCBIfam" id="NF009702">
    <property type="entry name" value="PRK13231.1"/>
    <property type="match status" value="1"/>
</dbReference>
<dbReference type="InterPro" id="IPR030655">
    <property type="entry name" value="NifH/chlL_CS"/>
</dbReference>
<dbReference type="PIRSF" id="PIRSF000363">
    <property type="entry name" value="Nitrogenase_iron"/>
    <property type="match status" value="1"/>
</dbReference>
<dbReference type="GO" id="GO:0016163">
    <property type="term" value="F:nitrogenase activity"/>
    <property type="evidence" value="ECO:0007669"/>
    <property type="project" value="UniProtKB-EC"/>
</dbReference>
<keyword evidence="8 9" id="KW-0560">Oxidoreductase</keyword>
<organism evidence="9 10">
    <name type="scientific">Methanobrevibacter cuticularis</name>
    <dbReference type="NCBI Taxonomy" id="47311"/>
    <lineage>
        <taxon>Archaea</taxon>
        <taxon>Methanobacteriati</taxon>
        <taxon>Methanobacteriota</taxon>
        <taxon>Methanomada group</taxon>
        <taxon>Methanobacteria</taxon>
        <taxon>Methanobacteriales</taxon>
        <taxon>Methanobacteriaceae</taxon>
        <taxon>Methanobrevibacter</taxon>
    </lineage>
</organism>
<evidence type="ECO:0000313" key="10">
    <source>
        <dbReference type="Proteomes" id="UP000077275"/>
    </source>
</evidence>
<evidence type="ECO:0000256" key="3">
    <source>
        <dbReference type="ARBA" id="ARBA00022723"/>
    </source>
</evidence>
<dbReference type="STRING" id="47311.MBCUT_08350"/>
<dbReference type="PROSITE" id="PS51026">
    <property type="entry name" value="NIFH_FRXC_3"/>
    <property type="match status" value="1"/>
</dbReference>
<keyword evidence="7 8" id="KW-0411">Iron-sulfur</keyword>
<comment type="cofactor">
    <cofactor evidence="1">
        <name>[4Fe-4S] cluster</name>
        <dbReference type="ChEBI" id="CHEBI:49883"/>
    </cofactor>
</comment>
<dbReference type="EC" id="1.18.6.1" evidence="9"/>
<evidence type="ECO:0000256" key="1">
    <source>
        <dbReference type="ARBA" id="ARBA00001966"/>
    </source>
</evidence>
<dbReference type="GO" id="GO:0051539">
    <property type="term" value="F:4 iron, 4 sulfur cluster binding"/>
    <property type="evidence" value="ECO:0007669"/>
    <property type="project" value="UniProtKB-KW"/>
</dbReference>
<dbReference type="SUPFAM" id="SSF52540">
    <property type="entry name" value="P-loop containing nucleoside triphosphate hydrolases"/>
    <property type="match status" value="1"/>
</dbReference>
<dbReference type="InterPro" id="IPR027417">
    <property type="entry name" value="P-loop_NTPase"/>
</dbReference>
<comment type="caution">
    <text evidence="9">The sequence shown here is derived from an EMBL/GenBank/DDBJ whole genome shotgun (WGS) entry which is preliminary data.</text>
</comment>
<dbReference type="Proteomes" id="UP000077275">
    <property type="component" value="Unassembled WGS sequence"/>
</dbReference>
<proteinExistence type="inferred from homology"/>
<dbReference type="PANTHER" id="PTHR42864">
    <property type="entry name" value="LIGHT-INDEPENDENT PROTOCHLOROPHYLLIDE REDUCTASE IRON-SULFUR ATP-BINDING PROTEIN"/>
    <property type="match status" value="1"/>
</dbReference>
<evidence type="ECO:0000256" key="6">
    <source>
        <dbReference type="ARBA" id="ARBA00023004"/>
    </source>
</evidence>
<dbReference type="AlphaFoldDB" id="A0A166EAI7"/>
<keyword evidence="8" id="KW-0004">4Fe-4S</keyword>
<dbReference type="InterPro" id="IPR000392">
    <property type="entry name" value="NifH/frxC"/>
</dbReference>
<keyword evidence="5 8" id="KW-0067">ATP-binding</keyword>
<gene>
    <name evidence="9" type="primary">nifH1_1</name>
    <name evidence="9" type="ORF">MBCUT_08350</name>
</gene>
<comment type="similarity">
    <text evidence="2 8">Belongs to the NifH/BchL/ChlL family.</text>
</comment>
<dbReference type="PANTHER" id="PTHR42864:SF2">
    <property type="entry name" value="LIGHT-INDEPENDENT PROTOCHLOROPHYLLIDE REDUCTASE IRON-SULFUR ATP-BINDING PROTEIN"/>
    <property type="match status" value="1"/>
</dbReference>
<keyword evidence="6 8" id="KW-0408">Iron</keyword>
<keyword evidence="4 8" id="KW-0547">Nucleotide-binding</keyword>
<reference evidence="9 10" key="1">
    <citation type="submission" date="2016-04" db="EMBL/GenBank/DDBJ databases">
        <title>Genome sequence of Methanobrevibacter cuticularis DSM 11139.</title>
        <authorList>
            <person name="Poehlein A."/>
            <person name="Seedorf H."/>
            <person name="Daniel R."/>
        </authorList>
    </citation>
    <scope>NUCLEOTIDE SEQUENCE [LARGE SCALE GENOMIC DNA]</scope>
    <source>
        <strain evidence="9 10">DSM 11139</strain>
    </source>
</reference>